<dbReference type="HOGENOM" id="CLU_2478019_0_0_9"/>
<keyword evidence="2" id="KW-1185">Reference proteome</keyword>
<evidence type="ECO:0000313" key="2">
    <source>
        <dbReference type="Proteomes" id="UP000003157"/>
    </source>
</evidence>
<dbReference type="SUPFAM" id="SSF53756">
    <property type="entry name" value="UDP-Glycosyltransferase/glycogen phosphorylase"/>
    <property type="match status" value="1"/>
</dbReference>
<dbReference type="AlphaFoldDB" id="E7G9I9"/>
<gene>
    <name evidence="1" type="ORF">HMPREF9488_01428</name>
</gene>
<dbReference type="Gene3D" id="3.40.50.2000">
    <property type="entry name" value="Glycogen Phosphorylase B"/>
    <property type="match status" value="1"/>
</dbReference>
<evidence type="ECO:0000313" key="1">
    <source>
        <dbReference type="EMBL" id="EFW05283.1"/>
    </source>
</evidence>
<reference evidence="1 2" key="1">
    <citation type="submission" date="2010-12" db="EMBL/GenBank/DDBJ databases">
        <title>The Genome Sequence of Coprobacillus sp. strain 29_1.</title>
        <authorList>
            <consortium name="The Broad Institute Genome Sequencing Platform"/>
            <person name="Earl A."/>
            <person name="Ward D."/>
            <person name="Feldgarden M."/>
            <person name="Gevers D."/>
            <person name="Daigneault M."/>
            <person name="Sibley C.D."/>
            <person name="White A."/>
            <person name="Strauss J."/>
            <person name="Allen-Vercoe E."/>
            <person name="Young S.K."/>
            <person name="Zeng Q."/>
            <person name="Gargeya S."/>
            <person name="Fitzgerald M."/>
            <person name="Haas B."/>
            <person name="Abouelleil A."/>
            <person name="Alvarado L."/>
            <person name="Arachchi H.M."/>
            <person name="Berlin A."/>
            <person name="Brown A."/>
            <person name="Chapman S.B."/>
            <person name="Chen Z."/>
            <person name="Dunbar C."/>
            <person name="Freedman E."/>
            <person name="Gearin G."/>
            <person name="Gellesch M."/>
            <person name="Goldberg J."/>
            <person name="Griggs A."/>
            <person name="Gujja S."/>
            <person name="Heilman E."/>
            <person name="Heiman D."/>
            <person name="Howarth C."/>
            <person name="Larson L."/>
            <person name="Lui A."/>
            <person name="MacDonald P.J.P."/>
            <person name="Mehta T."/>
            <person name="Montmayeur A."/>
            <person name="Murphy C."/>
            <person name="Neiman D."/>
            <person name="Pearson M."/>
            <person name="Priest M."/>
            <person name="Roberts A."/>
            <person name="Saif S."/>
            <person name="Shea T."/>
            <person name="Shenoy N."/>
            <person name="Sisk P."/>
            <person name="Stolte C."/>
            <person name="Sykes S."/>
            <person name="White J."/>
            <person name="Yandava C."/>
            <person name="Nusbaum C."/>
            <person name="Birren B."/>
        </authorList>
    </citation>
    <scope>NUCLEOTIDE SEQUENCE [LARGE SCALE GENOMIC DNA]</scope>
    <source>
        <strain evidence="1 2">29_1</strain>
    </source>
</reference>
<dbReference type="Proteomes" id="UP000003157">
    <property type="component" value="Unassembled WGS sequence"/>
</dbReference>
<sequence>MINADAALLILKSNPVFDMTIPAKLQTYLSCGCPVLGCVQGICKKLIDENKLGLTTDIISVPEFVKVCKLLMNNRNVLKEYSQIKYY</sequence>
<organism evidence="1 2">
    <name type="scientific">Coprobacillus cateniformis</name>
    <dbReference type="NCBI Taxonomy" id="100884"/>
    <lineage>
        <taxon>Bacteria</taxon>
        <taxon>Bacillati</taxon>
        <taxon>Bacillota</taxon>
        <taxon>Erysipelotrichia</taxon>
        <taxon>Erysipelotrichales</taxon>
        <taxon>Coprobacillaceae</taxon>
        <taxon>Coprobacillus</taxon>
    </lineage>
</organism>
<dbReference type="EMBL" id="ADKX01000026">
    <property type="protein sequence ID" value="EFW05283.1"/>
    <property type="molecule type" value="Genomic_DNA"/>
</dbReference>
<protein>
    <submittedName>
        <fullName evidence="1">Uncharacterized protein</fullName>
    </submittedName>
</protein>
<proteinExistence type="predicted"/>
<accession>E7G9I9</accession>
<comment type="caution">
    <text evidence="1">The sequence shown here is derived from an EMBL/GenBank/DDBJ whole genome shotgun (WGS) entry which is preliminary data.</text>
</comment>
<name>E7G9I9_9FIRM</name>
<dbReference type="eggNOG" id="COG0438">
    <property type="taxonomic scope" value="Bacteria"/>
</dbReference>
<dbReference type="OrthoDB" id="3180470at2"/>